<keyword evidence="4" id="KW-0804">Transcription</keyword>
<dbReference type="InterPro" id="IPR009057">
    <property type="entry name" value="Homeodomain-like_sf"/>
</dbReference>
<sequence length="329" mass="39243">MRKHDENQTHACAEKAMGKQAVSALTDRDEELRFPIETLFLSLFLYFVSFYLFRLSIIRSLTPLQSMEYHLHHQEQDLAGVDVAASSGGGGDQRLPQWSPAETREFLSIRAELDQCFAETKRNKSLWEAISSRMLSKGFYRTPEQCKSKWKNLLTRFKGSEAMDDERSKQTFPYYEEMKNIVSRRVQRLHSLEKEKGVLDPEEVEEKQEEEDDDGRMKKKKKRKRVRNEGEERGRVLEEVAWALKELARRQKEREERWLQAAERRDAERREAEFELRRVMEGIHEERAAMEKRWREREEERWARQEVRAERRDRIISTIFARLNGDNGD</sequence>
<dbReference type="PANTHER" id="PTHR21654:SF66">
    <property type="entry name" value="TRIHELIX TRANSCRIPTION FACTOR GT-3B"/>
    <property type="match status" value="1"/>
</dbReference>
<dbReference type="AlphaFoldDB" id="A0AAV7HDY0"/>
<evidence type="ECO:0000256" key="3">
    <source>
        <dbReference type="ARBA" id="ARBA00023125"/>
    </source>
</evidence>
<dbReference type="FunFam" id="1.10.10.60:FF:000032">
    <property type="entry name" value="Zinc finger and SCAN domain-containing 20"/>
    <property type="match status" value="1"/>
</dbReference>
<dbReference type="SMART" id="SM00717">
    <property type="entry name" value="SANT"/>
    <property type="match status" value="1"/>
</dbReference>
<gene>
    <name evidence="9" type="ORF">IEQ34_006361</name>
</gene>
<proteinExistence type="predicted"/>
<protein>
    <recommendedName>
        <fullName evidence="8">Myb-like domain-containing protein</fullName>
    </recommendedName>
</protein>
<dbReference type="Gene3D" id="1.10.10.60">
    <property type="entry name" value="Homeodomain-like"/>
    <property type="match status" value="1"/>
</dbReference>
<keyword evidence="3" id="KW-0238">DNA-binding</keyword>
<dbReference type="InterPro" id="IPR044822">
    <property type="entry name" value="Myb_DNA-bind_4"/>
</dbReference>
<dbReference type="GO" id="GO:0003677">
    <property type="term" value="F:DNA binding"/>
    <property type="evidence" value="ECO:0007669"/>
    <property type="project" value="UniProtKB-KW"/>
</dbReference>
<evidence type="ECO:0000256" key="6">
    <source>
        <dbReference type="SAM" id="MobiDB-lite"/>
    </source>
</evidence>
<dbReference type="CDD" id="cd12203">
    <property type="entry name" value="GT1"/>
    <property type="match status" value="1"/>
</dbReference>
<dbReference type="InterPro" id="IPR001005">
    <property type="entry name" value="SANT/Myb"/>
</dbReference>
<name>A0AAV7HDY0_DENCH</name>
<feature type="region of interest" description="Disordered" evidence="6">
    <location>
        <begin position="198"/>
        <end position="232"/>
    </location>
</feature>
<keyword evidence="7" id="KW-1133">Transmembrane helix</keyword>
<feature type="compositionally biased region" description="Acidic residues" evidence="6">
    <location>
        <begin position="200"/>
        <end position="214"/>
    </location>
</feature>
<dbReference type="Pfam" id="PF13837">
    <property type="entry name" value="Myb_DNA-bind_4"/>
    <property type="match status" value="1"/>
</dbReference>
<keyword evidence="5" id="KW-0539">Nucleus</keyword>
<comment type="subcellular location">
    <subcellularLocation>
        <location evidence="1">Nucleus</location>
    </subcellularLocation>
</comment>
<accession>A0AAV7HDY0</accession>
<dbReference type="PROSITE" id="PS50090">
    <property type="entry name" value="MYB_LIKE"/>
    <property type="match status" value="1"/>
</dbReference>
<keyword evidence="7" id="KW-0472">Membrane</keyword>
<dbReference type="GO" id="GO:0005634">
    <property type="term" value="C:nucleus"/>
    <property type="evidence" value="ECO:0007669"/>
    <property type="project" value="UniProtKB-SubCell"/>
</dbReference>
<evidence type="ECO:0000313" key="10">
    <source>
        <dbReference type="Proteomes" id="UP000775213"/>
    </source>
</evidence>
<reference evidence="9 10" key="1">
    <citation type="journal article" date="2021" name="Hortic Res">
        <title>Chromosome-scale assembly of the Dendrobium chrysotoxum genome enhances the understanding of orchid evolution.</title>
        <authorList>
            <person name="Zhang Y."/>
            <person name="Zhang G.Q."/>
            <person name="Zhang D."/>
            <person name="Liu X.D."/>
            <person name="Xu X.Y."/>
            <person name="Sun W.H."/>
            <person name="Yu X."/>
            <person name="Zhu X."/>
            <person name="Wang Z.W."/>
            <person name="Zhao X."/>
            <person name="Zhong W.Y."/>
            <person name="Chen H."/>
            <person name="Yin W.L."/>
            <person name="Huang T."/>
            <person name="Niu S.C."/>
            <person name="Liu Z.J."/>
        </authorList>
    </citation>
    <scope>NUCLEOTIDE SEQUENCE [LARGE SCALE GENOMIC DNA]</scope>
    <source>
        <strain evidence="9">Lindl</strain>
    </source>
</reference>
<dbReference type="EMBL" id="JAGFBR010000006">
    <property type="protein sequence ID" value="KAH0466258.1"/>
    <property type="molecule type" value="Genomic_DNA"/>
</dbReference>
<comment type="caution">
    <text evidence="9">The sequence shown here is derived from an EMBL/GenBank/DDBJ whole genome shotgun (WGS) entry which is preliminary data.</text>
</comment>
<dbReference type="PANTHER" id="PTHR21654">
    <property type="entry name" value="FI21293P1"/>
    <property type="match status" value="1"/>
</dbReference>
<feature type="transmembrane region" description="Helical" evidence="7">
    <location>
        <begin position="39"/>
        <end position="57"/>
    </location>
</feature>
<evidence type="ECO:0000256" key="2">
    <source>
        <dbReference type="ARBA" id="ARBA00023015"/>
    </source>
</evidence>
<evidence type="ECO:0000313" key="9">
    <source>
        <dbReference type="EMBL" id="KAH0466258.1"/>
    </source>
</evidence>
<evidence type="ECO:0000256" key="4">
    <source>
        <dbReference type="ARBA" id="ARBA00023163"/>
    </source>
</evidence>
<organism evidence="9 10">
    <name type="scientific">Dendrobium chrysotoxum</name>
    <name type="common">Orchid</name>
    <dbReference type="NCBI Taxonomy" id="161865"/>
    <lineage>
        <taxon>Eukaryota</taxon>
        <taxon>Viridiplantae</taxon>
        <taxon>Streptophyta</taxon>
        <taxon>Embryophyta</taxon>
        <taxon>Tracheophyta</taxon>
        <taxon>Spermatophyta</taxon>
        <taxon>Magnoliopsida</taxon>
        <taxon>Liliopsida</taxon>
        <taxon>Asparagales</taxon>
        <taxon>Orchidaceae</taxon>
        <taxon>Epidendroideae</taxon>
        <taxon>Malaxideae</taxon>
        <taxon>Dendrobiinae</taxon>
        <taxon>Dendrobium</taxon>
    </lineage>
</organism>
<feature type="domain" description="Myb-like" evidence="8">
    <location>
        <begin position="98"/>
        <end position="154"/>
    </location>
</feature>
<dbReference type="GO" id="GO:0006355">
    <property type="term" value="P:regulation of DNA-templated transcription"/>
    <property type="evidence" value="ECO:0007669"/>
    <property type="project" value="UniProtKB-ARBA"/>
</dbReference>
<dbReference type="SUPFAM" id="SSF46689">
    <property type="entry name" value="Homeodomain-like"/>
    <property type="match status" value="1"/>
</dbReference>
<keyword evidence="7" id="KW-0812">Transmembrane</keyword>
<evidence type="ECO:0000256" key="7">
    <source>
        <dbReference type="SAM" id="Phobius"/>
    </source>
</evidence>
<dbReference type="Proteomes" id="UP000775213">
    <property type="component" value="Unassembled WGS sequence"/>
</dbReference>
<feature type="compositionally biased region" description="Basic residues" evidence="6">
    <location>
        <begin position="217"/>
        <end position="226"/>
    </location>
</feature>
<evidence type="ECO:0000256" key="5">
    <source>
        <dbReference type="ARBA" id="ARBA00023242"/>
    </source>
</evidence>
<keyword evidence="2" id="KW-0805">Transcription regulation</keyword>
<evidence type="ECO:0000256" key="1">
    <source>
        <dbReference type="ARBA" id="ARBA00004123"/>
    </source>
</evidence>
<keyword evidence="10" id="KW-1185">Reference proteome</keyword>
<evidence type="ECO:0000259" key="8">
    <source>
        <dbReference type="PROSITE" id="PS50090"/>
    </source>
</evidence>